<organism evidence="1 2">
    <name type="scientific">Fusarium oxysporum f. sp. rapae</name>
    <dbReference type="NCBI Taxonomy" id="485398"/>
    <lineage>
        <taxon>Eukaryota</taxon>
        <taxon>Fungi</taxon>
        <taxon>Dikarya</taxon>
        <taxon>Ascomycota</taxon>
        <taxon>Pezizomycotina</taxon>
        <taxon>Sordariomycetes</taxon>
        <taxon>Hypocreomycetidae</taxon>
        <taxon>Hypocreales</taxon>
        <taxon>Nectriaceae</taxon>
        <taxon>Fusarium</taxon>
        <taxon>Fusarium oxysporum species complex</taxon>
    </lineage>
</organism>
<reference evidence="1" key="1">
    <citation type="submission" date="2021-04" db="EMBL/GenBank/DDBJ databases">
        <title>First draft genome resource for Brassicaceae pathogens Fusarium oxysporum f. sp. raphani and Fusarium oxysporum f. sp. rapae.</title>
        <authorList>
            <person name="Asai S."/>
        </authorList>
    </citation>
    <scope>NUCLEOTIDE SEQUENCE</scope>
    <source>
        <strain evidence="1">Tf1208</strain>
    </source>
</reference>
<gene>
    <name evidence="1" type="ORF">Forpe1208_v000086</name>
</gene>
<sequence length="149" mass="16750">MWKETLGRESSLRGRDLATNDDIFLPTVAETRQAFEVISANSDKIGHICFFIDGLDELVGECSDSIDFISKLAQNEHSKVIVSSRPIPSCLAAFRKQPHLKLPDLTRRDILAYVQYKVGGHPSMKRHTRRYPEESGSLMDELVDKSCGV</sequence>
<dbReference type="Proteomes" id="UP000694050">
    <property type="component" value="Unassembled WGS sequence"/>
</dbReference>
<dbReference type="AlphaFoldDB" id="A0A8J5PPE6"/>
<dbReference type="PANTHER" id="PTHR10039">
    <property type="entry name" value="AMELOGENIN"/>
    <property type="match status" value="1"/>
</dbReference>
<dbReference type="EMBL" id="JAELUQ010000001">
    <property type="protein sequence ID" value="KAG7421947.1"/>
    <property type="molecule type" value="Genomic_DNA"/>
</dbReference>
<comment type="caution">
    <text evidence="1">The sequence shown here is derived from an EMBL/GenBank/DDBJ whole genome shotgun (WGS) entry which is preliminary data.</text>
</comment>
<proteinExistence type="predicted"/>
<evidence type="ECO:0000313" key="1">
    <source>
        <dbReference type="EMBL" id="KAG7421947.1"/>
    </source>
</evidence>
<evidence type="ECO:0000313" key="2">
    <source>
        <dbReference type="Proteomes" id="UP000694050"/>
    </source>
</evidence>
<protein>
    <recommendedName>
        <fullName evidence="3">NACHT domain-containing protein</fullName>
    </recommendedName>
</protein>
<dbReference type="PANTHER" id="PTHR10039:SF5">
    <property type="entry name" value="NACHT DOMAIN-CONTAINING PROTEIN"/>
    <property type="match status" value="1"/>
</dbReference>
<accession>A0A8J5PPE6</accession>
<name>A0A8J5PPE6_FUSOX</name>
<evidence type="ECO:0008006" key="3">
    <source>
        <dbReference type="Google" id="ProtNLM"/>
    </source>
</evidence>